<dbReference type="InterPro" id="IPR056884">
    <property type="entry name" value="NPHP3-like_N"/>
</dbReference>
<dbReference type="Gene3D" id="3.40.50.300">
    <property type="entry name" value="P-loop containing nucleotide triphosphate hydrolases"/>
    <property type="match status" value="1"/>
</dbReference>
<dbReference type="Pfam" id="PF00400">
    <property type="entry name" value="WD40"/>
    <property type="match status" value="5"/>
</dbReference>
<dbReference type="RefSeq" id="XP_056542719.1">
    <property type="nucleotide sequence ID" value="XM_056687164.1"/>
</dbReference>
<dbReference type="PROSITE" id="PS50082">
    <property type="entry name" value="WD_REPEATS_2"/>
    <property type="match status" value="5"/>
</dbReference>
<dbReference type="InterPro" id="IPR020472">
    <property type="entry name" value="WD40_PAC1"/>
</dbReference>
<feature type="repeat" description="WD" evidence="3">
    <location>
        <begin position="616"/>
        <end position="657"/>
    </location>
</feature>
<dbReference type="SUPFAM" id="SSF50978">
    <property type="entry name" value="WD40 repeat-like"/>
    <property type="match status" value="1"/>
</dbReference>
<comment type="caution">
    <text evidence="5">The sequence shown here is derived from an EMBL/GenBank/DDBJ whole genome shotgun (WGS) entry which is preliminary data.</text>
</comment>
<dbReference type="InterPro" id="IPR001680">
    <property type="entry name" value="WD40_rpt"/>
</dbReference>
<dbReference type="PANTHER" id="PTHR19848">
    <property type="entry name" value="WD40 REPEAT PROTEIN"/>
    <property type="match status" value="1"/>
</dbReference>
<dbReference type="Pfam" id="PF24883">
    <property type="entry name" value="NPHP3_N"/>
    <property type="match status" value="1"/>
</dbReference>
<accession>A0A9W9I415</accession>
<feature type="repeat" description="WD" evidence="3">
    <location>
        <begin position="898"/>
        <end position="932"/>
    </location>
</feature>
<evidence type="ECO:0000256" key="2">
    <source>
        <dbReference type="ARBA" id="ARBA00022737"/>
    </source>
</evidence>
<dbReference type="InterPro" id="IPR027417">
    <property type="entry name" value="P-loop_NTPase"/>
</dbReference>
<reference evidence="5" key="1">
    <citation type="submission" date="2022-11" db="EMBL/GenBank/DDBJ databases">
        <authorList>
            <person name="Petersen C."/>
        </authorList>
    </citation>
    <scope>NUCLEOTIDE SEQUENCE</scope>
    <source>
        <strain evidence="5">IBT 26290</strain>
    </source>
</reference>
<dbReference type="EMBL" id="JAPQKN010000003">
    <property type="protein sequence ID" value="KAJ5166258.1"/>
    <property type="molecule type" value="Genomic_DNA"/>
</dbReference>
<dbReference type="Proteomes" id="UP001149163">
    <property type="component" value="Unassembled WGS sequence"/>
</dbReference>
<keyword evidence="6" id="KW-1185">Reference proteome</keyword>
<dbReference type="PRINTS" id="PR00320">
    <property type="entry name" value="GPROTEINBRPT"/>
</dbReference>
<dbReference type="OrthoDB" id="674604at2759"/>
<dbReference type="SUPFAM" id="SSF52540">
    <property type="entry name" value="P-loop containing nucleoside triphosphate hydrolases"/>
    <property type="match status" value="1"/>
</dbReference>
<dbReference type="PROSITE" id="PS50837">
    <property type="entry name" value="NACHT"/>
    <property type="match status" value="1"/>
</dbReference>
<dbReference type="SMART" id="SM00320">
    <property type="entry name" value="WD40"/>
    <property type="match status" value="6"/>
</dbReference>
<reference evidence="5" key="2">
    <citation type="journal article" date="2023" name="IMA Fungus">
        <title>Comparative genomic study of the Penicillium genus elucidates a diverse pangenome and 15 lateral gene transfer events.</title>
        <authorList>
            <person name="Petersen C."/>
            <person name="Sorensen T."/>
            <person name="Nielsen M.R."/>
            <person name="Sondergaard T.E."/>
            <person name="Sorensen J.L."/>
            <person name="Fitzpatrick D.A."/>
            <person name="Frisvad J.C."/>
            <person name="Nielsen K.L."/>
        </authorList>
    </citation>
    <scope>NUCLEOTIDE SEQUENCE</scope>
    <source>
        <strain evidence="5">IBT 26290</strain>
    </source>
</reference>
<evidence type="ECO:0000256" key="1">
    <source>
        <dbReference type="ARBA" id="ARBA00022574"/>
    </source>
</evidence>
<evidence type="ECO:0000313" key="6">
    <source>
        <dbReference type="Proteomes" id="UP001149163"/>
    </source>
</evidence>
<dbReference type="InterPro" id="IPR007111">
    <property type="entry name" value="NACHT_NTPase"/>
</dbReference>
<organism evidence="5 6">
    <name type="scientific">Penicillium canariense</name>
    <dbReference type="NCBI Taxonomy" id="189055"/>
    <lineage>
        <taxon>Eukaryota</taxon>
        <taxon>Fungi</taxon>
        <taxon>Dikarya</taxon>
        <taxon>Ascomycota</taxon>
        <taxon>Pezizomycotina</taxon>
        <taxon>Eurotiomycetes</taxon>
        <taxon>Eurotiomycetidae</taxon>
        <taxon>Eurotiales</taxon>
        <taxon>Aspergillaceae</taxon>
        <taxon>Penicillium</taxon>
    </lineage>
</organism>
<feature type="domain" description="NACHT" evidence="4">
    <location>
        <begin position="58"/>
        <end position="189"/>
    </location>
</feature>
<evidence type="ECO:0000256" key="3">
    <source>
        <dbReference type="PROSITE-ProRule" id="PRU00221"/>
    </source>
</evidence>
<feature type="repeat" description="WD" evidence="3">
    <location>
        <begin position="846"/>
        <end position="887"/>
    </location>
</feature>
<keyword evidence="1 3" id="KW-0853">WD repeat</keyword>
<dbReference type="AlphaFoldDB" id="A0A9W9I415"/>
<dbReference type="PROSITE" id="PS50294">
    <property type="entry name" value="WD_REPEATS_REGION"/>
    <property type="match status" value="3"/>
</dbReference>
<dbReference type="PANTHER" id="PTHR19848:SF8">
    <property type="entry name" value="F-BOX AND WD REPEAT DOMAIN CONTAINING 7"/>
    <property type="match status" value="1"/>
</dbReference>
<proteinExistence type="predicted"/>
<feature type="repeat" description="WD" evidence="3">
    <location>
        <begin position="574"/>
        <end position="615"/>
    </location>
</feature>
<evidence type="ECO:0000313" key="5">
    <source>
        <dbReference type="EMBL" id="KAJ5166258.1"/>
    </source>
</evidence>
<dbReference type="Gene3D" id="2.130.10.10">
    <property type="entry name" value="YVTN repeat-like/Quinoprotein amine dehydrogenase"/>
    <property type="match status" value="2"/>
</dbReference>
<dbReference type="CDD" id="cd00200">
    <property type="entry name" value="WD40"/>
    <property type="match status" value="1"/>
</dbReference>
<dbReference type="GeneID" id="81426340"/>
<protein>
    <submittedName>
        <fullName evidence="5">NACHT and WD40 domain protein</fullName>
    </submittedName>
</protein>
<dbReference type="InterPro" id="IPR015943">
    <property type="entry name" value="WD40/YVTN_repeat-like_dom_sf"/>
</dbReference>
<feature type="repeat" description="WD" evidence="3">
    <location>
        <begin position="658"/>
        <end position="699"/>
    </location>
</feature>
<sequence>MFSALADHNIDVLEKLPIAHGAQFGSYMDQHEDECLPGTRVDLLREVENWAKLSNGRCIFWLSGMAGTGKSTISRTVAREEDRGNSMKLFPTIARQLARHFPELDVRETIRADPDIATKSLKEQFDKLIHQPFVRLPIPETKLTTGVIIIDALDECERDDEISIILGLLPKLQEVRTINLRVFLTSRPDLPVRLGFSKIKDYQYIALHDMPVASTEYDISLFFNHHLQNIRIDQELPDDWPGPESLRRLVKLSVPLFIFAATVCRIFKDPQWDPTDSLATIFAGTEGSKFDKTYLPVLNRVLVNQSGKEKLNLIQDYRKILGAVVMLESPLSVSAISKLLDLSERLINRRLGTFQSVIYKPEDKRLPVSTFHLSFRDFLIDIETREKSPLWVDAKEIHQYLAARCFSVLEGLRRNICGLPNDGTLSVKIDGECISPELRYACRFWTQHLLHGNEPKLLFPTAFSFIQRHLIHWVEAMSILNTLSDAVRMIEAFQKVVNQGHMDTRSLKFLNDARLFIIKNSQIAQLAPLQLYSSALLFTPTSSSIRETFNNDLPSYIKTSAVIQHSSGAELLTLEGHTGPISSVAFSFDNQLVASSSEDCTVRLWNSHTGALYLTLVGHSKAVLSVTFSSEKQLLASGSADKTIRLWDTVTGATQKILLGHLWSVTSVAFSPDEVLLVSGSIDMTFRIWNVTDGSLRTTVNCPTGVASVLFYPDSVQVVCCLLGDAAIPNRKKVFLWDIATEKVTDLSERLYACNSCMTFSAAGELLIVSSRYIKDQVSNHQVWNLTRGVMEWSFKSESKYTMEGGYSRVTSMAFSPRSRLSAVGSSHGIVELETPAGCTTTLTASGDNVGAVKCVSFSHHGLFLACGSHDYKVRLWDSTMSQSTQTSDSHVRPPRPILSMEFSPDGHLLASRSRHNTISIWDSNTSAVCHEIHTCPKPILLSFLSGGRVCVKQSCENEEFTQDPAIRQMRHSWSKLKPASHMLFSPNSQFLAIRKEENIIIILEVATGRFVVSSLKADEDIPICESTSVDTTRVSLVSGWVMVDGEKSLWLPREYRIGCSAARGNSLATIHASGRVFFIEFHL</sequence>
<dbReference type="InterPro" id="IPR036322">
    <property type="entry name" value="WD40_repeat_dom_sf"/>
</dbReference>
<gene>
    <name evidence="5" type="ORF">N7482_005039</name>
</gene>
<evidence type="ECO:0000259" key="4">
    <source>
        <dbReference type="PROSITE" id="PS50837"/>
    </source>
</evidence>
<name>A0A9W9I415_9EURO</name>
<keyword evidence="2" id="KW-0677">Repeat</keyword>